<protein>
    <submittedName>
        <fullName evidence="1">Uncharacterized protein</fullName>
    </submittedName>
</protein>
<name>A0ABQ3YJQ0_9ACTN</name>
<evidence type="ECO:0000313" key="1">
    <source>
        <dbReference type="EMBL" id="GID80218.1"/>
    </source>
</evidence>
<dbReference type="EMBL" id="BOMI01000188">
    <property type="protein sequence ID" value="GID80218.1"/>
    <property type="molecule type" value="Genomic_DNA"/>
</dbReference>
<proteinExistence type="predicted"/>
<reference evidence="1 2" key="1">
    <citation type="submission" date="2021-01" db="EMBL/GenBank/DDBJ databases">
        <title>Whole genome shotgun sequence of Actinoplanes deccanensis NBRC 13994.</title>
        <authorList>
            <person name="Komaki H."/>
            <person name="Tamura T."/>
        </authorList>
    </citation>
    <scope>NUCLEOTIDE SEQUENCE [LARGE SCALE GENOMIC DNA]</scope>
    <source>
        <strain evidence="1 2">NBRC 13994</strain>
    </source>
</reference>
<sequence length="239" mass="24610">MLRRGYHCDPARGGCLVEMAGTLPGGPWTDRSERLHPLLATVCRAVNDRLADTARGTVLIAVPWLAGTAMAGTAMAGTATAGTATARTATAGTATARTAAAGTTAADTPMAGRALGAALARLVASHAGMPAPARALRGRAARQAVRRLAARPDADERLRALLADAINLARTSAGLPVMPAGALDRPLTVTRLPVRVEAVRDTELFTVLHCRAELAGWPAELRAAWQAAQPPGRRCPVAG</sequence>
<organism evidence="1 2">
    <name type="scientific">Paractinoplanes deccanensis</name>
    <dbReference type="NCBI Taxonomy" id="113561"/>
    <lineage>
        <taxon>Bacteria</taxon>
        <taxon>Bacillati</taxon>
        <taxon>Actinomycetota</taxon>
        <taxon>Actinomycetes</taxon>
        <taxon>Micromonosporales</taxon>
        <taxon>Micromonosporaceae</taxon>
        <taxon>Paractinoplanes</taxon>
    </lineage>
</organism>
<evidence type="ECO:0000313" key="2">
    <source>
        <dbReference type="Proteomes" id="UP000609879"/>
    </source>
</evidence>
<dbReference type="Proteomes" id="UP000609879">
    <property type="component" value="Unassembled WGS sequence"/>
</dbReference>
<accession>A0ABQ3YJQ0</accession>
<keyword evidence="2" id="KW-1185">Reference proteome</keyword>
<gene>
    <name evidence="1" type="ORF">Ade02nite_88590</name>
</gene>
<comment type="caution">
    <text evidence="1">The sequence shown here is derived from an EMBL/GenBank/DDBJ whole genome shotgun (WGS) entry which is preliminary data.</text>
</comment>